<dbReference type="GO" id="GO:0006886">
    <property type="term" value="P:intracellular protein transport"/>
    <property type="evidence" value="ECO:0007669"/>
    <property type="project" value="InterPro"/>
</dbReference>
<keyword evidence="3" id="KW-0653">Protein transport</keyword>
<organism evidence="6 7">
    <name type="scientific">Tritrichomonas foetus</name>
    <dbReference type="NCBI Taxonomy" id="1144522"/>
    <lineage>
        <taxon>Eukaryota</taxon>
        <taxon>Metamonada</taxon>
        <taxon>Parabasalia</taxon>
        <taxon>Tritrichomonadida</taxon>
        <taxon>Tritrichomonadidae</taxon>
        <taxon>Tritrichomonas</taxon>
    </lineage>
</organism>
<dbReference type="InterPro" id="IPR050840">
    <property type="entry name" value="Adaptor_Complx_Large_Subunit"/>
</dbReference>
<dbReference type="InterPro" id="IPR002553">
    <property type="entry name" value="Clathrin/coatomer_adapt-like_N"/>
</dbReference>
<evidence type="ECO:0000256" key="3">
    <source>
        <dbReference type="ARBA" id="ARBA00022927"/>
    </source>
</evidence>
<dbReference type="Gene3D" id="1.25.10.10">
    <property type="entry name" value="Leucine-rich Repeat Variant"/>
    <property type="match status" value="1"/>
</dbReference>
<gene>
    <name evidence="6" type="ORF">TRFO_33593</name>
</gene>
<name>A0A1J4JQP8_9EUKA</name>
<feature type="domain" description="Clathrin/coatomer adaptor adaptin-like N-terminal" evidence="5">
    <location>
        <begin position="19"/>
        <end position="313"/>
    </location>
</feature>
<dbReference type="VEuPathDB" id="TrichDB:TRFO_33593"/>
<evidence type="ECO:0000256" key="4">
    <source>
        <dbReference type="ARBA" id="ARBA00023136"/>
    </source>
</evidence>
<dbReference type="OrthoDB" id="28053at2759"/>
<evidence type="ECO:0000259" key="5">
    <source>
        <dbReference type="Pfam" id="PF01602"/>
    </source>
</evidence>
<evidence type="ECO:0000313" key="7">
    <source>
        <dbReference type="Proteomes" id="UP000179807"/>
    </source>
</evidence>
<dbReference type="InterPro" id="IPR016024">
    <property type="entry name" value="ARM-type_fold"/>
</dbReference>
<comment type="subcellular location">
    <subcellularLocation>
        <location evidence="1">Endomembrane system</location>
    </subcellularLocation>
</comment>
<dbReference type="Pfam" id="PF01602">
    <property type="entry name" value="Adaptin_N"/>
    <property type="match status" value="2"/>
</dbReference>
<dbReference type="GO" id="GO:0012505">
    <property type="term" value="C:endomembrane system"/>
    <property type="evidence" value="ECO:0007669"/>
    <property type="project" value="UniProtKB-SubCell"/>
</dbReference>
<dbReference type="EMBL" id="MLAK01000983">
    <property type="protein sequence ID" value="OHS99845.1"/>
    <property type="molecule type" value="Genomic_DNA"/>
</dbReference>
<evidence type="ECO:0000313" key="6">
    <source>
        <dbReference type="EMBL" id="OHS99845.1"/>
    </source>
</evidence>
<dbReference type="RefSeq" id="XP_068352982.1">
    <property type="nucleotide sequence ID" value="XM_068509166.1"/>
</dbReference>
<dbReference type="GeneID" id="94843870"/>
<feature type="domain" description="Clathrin/coatomer adaptor adaptin-like N-terminal" evidence="5">
    <location>
        <begin position="347"/>
        <end position="605"/>
    </location>
</feature>
<dbReference type="Proteomes" id="UP000179807">
    <property type="component" value="Unassembled WGS sequence"/>
</dbReference>
<accession>A0A1J4JQP8</accession>
<dbReference type="InterPro" id="IPR011989">
    <property type="entry name" value="ARM-like"/>
</dbReference>
<evidence type="ECO:0000256" key="1">
    <source>
        <dbReference type="ARBA" id="ARBA00004308"/>
    </source>
</evidence>
<dbReference type="PANTHER" id="PTHR22780">
    <property type="entry name" value="ADAPTIN, ALPHA/GAMMA/EPSILON"/>
    <property type="match status" value="1"/>
</dbReference>
<evidence type="ECO:0000256" key="2">
    <source>
        <dbReference type="ARBA" id="ARBA00022448"/>
    </source>
</evidence>
<sequence>MNLTDFLDRLYCARTHDNENQIISEELAMIRRDIKSNFPDPTKQKINILKLIFLSNYCFDTTWGGLEALKLMSNNSFSVKRVGYLGMSLLVDQNNELLILSASTILKDLQSSNKLLQTLALTFVANFGTLGIFDTVFYEVKRLLNSKDHSVKKSAGMAALRIIKKAPQYIESFRNGFFQLFTSQSHSTVMAGLLIASEMLKIDPDYIKSSNSFRVQLTNLLKALFEARPTQEFHFGQFNDPFLIIKILKLLRELNQKSDESLDDLFTKIITSIDPLKKSGSSILYEAFLTIRKISNRKSLHLLVINQIGRLFDIIKAYSNRQLNQIDSSNQNNIHFKLSCDNINDVNHQNNIVYLILISFSKVLYHGKEIIGRSSKESSILQRFTHSIIDCLNSKDETIRIRALDVLCAFIDKSNIENLVKIIMSNIRNIDSEFRSEIIYKLFQSIMKFSPSPLWCLETSHILFIDYGDFVENEIIVSFCLLIQNNIEIRKHAINLLINTFYGCTNNETLVKLSSWVMGEYIPDDYKWTDFDFNDLISKMMETGLSDEIGVESKCYIMMAILKISIYFNKMIEMNKIKNFFHVLLSNSHTEIQQRAGEFVKILEKPEIWEDVIINKERNVNIIPVNLLDDNEDTDRLLIDIANEHSNT</sequence>
<comment type="caution">
    <text evidence="6">The sequence shown here is derived from an EMBL/GenBank/DDBJ whole genome shotgun (WGS) entry which is preliminary data.</text>
</comment>
<keyword evidence="2" id="KW-0813">Transport</keyword>
<dbReference type="GO" id="GO:0030117">
    <property type="term" value="C:membrane coat"/>
    <property type="evidence" value="ECO:0007669"/>
    <property type="project" value="InterPro"/>
</dbReference>
<dbReference type="SUPFAM" id="SSF48371">
    <property type="entry name" value="ARM repeat"/>
    <property type="match status" value="1"/>
</dbReference>
<reference evidence="6" key="1">
    <citation type="submission" date="2016-10" db="EMBL/GenBank/DDBJ databases">
        <authorList>
            <person name="Benchimol M."/>
            <person name="Almeida L.G."/>
            <person name="Vasconcelos A.T."/>
            <person name="Perreira-Neves A."/>
            <person name="Rosa I.A."/>
            <person name="Tasca T."/>
            <person name="Bogo M.R."/>
            <person name="de Souza W."/>
        </authorList>
    </citation>
    <scope>NUCLEOTIDE SEQUENCE [LARGE SCALE GENOMIC DNA]</scope>
    <source>
        <strain evidence="6">K</strain>
    </source>
</reference>
<keyword evidence="7" id="KW-1185">Reference proteome</keyword>
<dbReference type="AlphaFoldDB" id="A0A1J4JQP8"/>
<dbReference type="GO" id="GO:0016192">
    <property type="term" value="P:vesicle-mediated transport"/>
    <property type="evidence" value="ECO:0007669"/>
    <property type="project" value="InterPro"/>
</dbReference>
<proteinExistence type="predicted"/>
<protein>
    <submittedName>
        <fullName evidence="6">Adaptin N terminal region family protein</fullName>
    </submittedName>
</protein>
<keyword evidence="4" id="KW-0472">Membrane</keyword>